<feature type="region of interest" description="N-terminal hotdog fold" evidence="12">
    <location>
        <begin position="903"/>
        <end position="1027"/>
    </location>
</feature>
<evidence type="ECO:0000259" key="14">
    <source>
        <dbReference type="PROSITE" id="PS52004"/>
    </source>
</evidence>
<proteinExistence type="predicted"/>
<dbReference type="Pfam" id="PF02801">
    <property type="entry name" value="Ketoacyl-synt_C"/>
    <property type="match status" value="2"/>
</dbReference>
<feature type="domain" description="Ketosynthase family 3 (KS3)" evidence="14">
    <location>
        <begin position="1687"/>
        <end position="2106"/>
    </location>
</feature>
<dbReference type="GO" id="GO:0004315">
    <property type="term" value="F:3-oxoacyl-[acyl-carrier-protein] synthase activity"/>
    <property type="evidence" value="ECO:0007669"/>
    <property type="project" value="InterPro"/>
</dbReference>
<reference evidence="16" key="1">
    <citation type="submission" date="2018-06" db="EMBL/GenBank/DDBJ databases">
        <title>Enzyme-Catalysed Bifurcated [4+2] and [4+6] Pericyclic Reactions in Streptoseomycin Biosynthesis.</title>
        <authorList>
            <person name="Wang K.B."/>
            <person name="Zhang B."/>
            <person name="Wang W."/>
            <person name="Ge H.M."/>
        </authorList>
    </citation>
    <scope>NUCLEOTIDE SEQUENCE</scope>
    <source>
        <strain evidence="16">ATCC 31306</strain>
    </source>
</reference>
<dbReference type="Pfam" id="PF00975">
    <property type="entry name" value="Thioesterase"/>
    <property type="match status" value="1"/>
</dbReference>
<feature type="region of interest" description="N-terminal hotdog fold" evidence="12">
    <location>
        <begin position="2561"/>
        <end position="2683"/>
    </location>
</feature>
<organism evidence="16">
    <name type="scientific">Nocardia argentinensis</name>
    <dbReference type="NCBI Taxonomy" id="1311812"/>
    <lineage>
        <taxon>Bacteria</taxon>
        <taxon>Bacillati</taxon>
        <taxon>Actinomycetota</taxon>
        <taxon>Actinomycetes</taxon>
        <taxon>Mycobacteriales</taxon>
        <taxon>Nocardiaceae</taxon>
        <taxon>Nocardia</taxon>
    </lineage>
</organism>
<feature type="domain" description="Carrier" evidence="13">
    <location>
        <begin position="3291"/>
        <end position="3369"/>
    </location>
</feature>
<dbReference type="SUPFAM" id="SSF47336">
    <property type="entry name" value="ACP-like"/>
    <property type="match status" value="1"/>
</dbReference>
<comment type="pathway">
    <text evidence="3">Lipid metabolism.</text>
</comment>
<dbReference type="InterPro" id="IPR014030">
    <property type="entry name" value="Ketoacyl_synth_N"/>
</dbReference>
<dbReference type="InterPro" id="IPR055123">
    <property type="entry name" value="SpnB-like_Rossmann"/>
</dbReference>
<dbReference type="InterPro" id="IPR020806">
    <property type="entry name" value="PKS_PP-bd"/>
</dbReference>
<dbReference type="InterPro" id="IPR015083">
    <property type="entry name" value="NorB/c/GfsB-D-like_docking"/>
</dbReference>
<dbReference type="SMART" id="SM00826">
    <property type="entry name" value="PKS_DH"/>
    <property type="match status" value="2"/>
</dbReference>
<dbReference type="SUPFAM" id="SSF52151">
    <property type="entry name" value="FabD/lysophospholipase-like"/>
    <property type="match status" value="2"/>
</dbReference>
<evidence type="ECO:0000256" key="10">
    <source>
        <dbReference type="ARBA" id="ARBA00023268"/>
    </source>
</evidence>
<dbReference type="SMART" id="SM00827">
    <property type="entry name" value="PKS_AT"/>
    <property type="match status" value="2"/>
</dbReference>
<feature type="domain" description="PKS/mFAS DH" evidence="15">
    <location>
        <begin position="903"/>
        <end position="1176"/>
    </location>
</feature>
<evidence type="ECO:0000259" key="15">
    <source>
        <dbReference type="PROSITE" id="PS52019"/>
    </source>
</evidence>
<dbReference type="Pfam" id="PF00109">
    <property type="entry name" value="ketoacyl-synt"/>
    <property type="match status" value="2"/>
</dbReference>
<evidence type="ECO:0000256" key="1">
    <source>
        <dbReference type="ARBA" id="ARBA00001957"/>
    </source>
</evidence>
<evidence type="ECO:0000259" key="13">
    <source>
        <dbReference type="PROSITE" id="PS50075"/>
    </source>
</evidence>
<dbReference type="InterPro" id="IPR029058">
    <property type="entry name" value="AB_hydrolase_fold"/>
</dbReference>
<dbReference type="InterPro" id="IPR050091">
    <property type="entry name" value="PKS_NRPS_Biosynth_Enz"/>
</dbReference>
<dbReference type="GO" id="GO:0004312">
    <property type="term" value="F:fatty acid synthase activity"/>
    <property type="evidence" value="ECO:0007669"/>
    <property type="project" value="TreeGrafter"/>
</dbReference>
<dbReference type="FunFam" id="1.10.1200.10:FF:000007">
    <property type="entry name" value="Probable polyketide synthase pks17"/>
    <property type="match status" value="2"/>
</dbReference>
<dbReference type="SUPFAM" id="SSF53901">
    <property type="entry name" value="Thiolase-like"/>
    <property type="match status" value="2"/>
</dbReference>
<dbReference type="InterPro" id="IPR013968">
    <property type="entry name" value="PKS_KR"/>
</dbReference>
<dbReference type="Pfam" id="PF00550">
    <property type="entry name" value="PP-binding"/>
    <property type="match status" value="2"/>
</dbReference>
<dbReference type="PROSITE" id="PS52004">
    <property type="entry name" value="KS3_2"/>
    <property type="match status" value="2"/>
</dbReference>
<dbReference type="EMBL" id="MH544245">
    <property type="protein sequence ID" value="AXG22405.1"/>
    <property type="molecule type" value="Genomic_DNA"/>
</dbReference>
<dbReference type="InterPro" id="IPR042104">
    <property type="entry name" value="PKS_dehydratase_sf"/>
</dbReference>
<dbReference type="InterPro" id="IPR036736">
    <property type="entry name" value="ACP-like_sf"/>
</dbReference>
<evidence type="ECO:0000256" key="8">
    <source>
        <dbReference type="ARBA" id="ARBA00023098"/>
    </source>
</evidence>
<evidence type="ECO:0000256" key="9">
    <source>
        <dbReference type="ARBA" id="ARBA00023194"/>
    </source>
</evidence>
<dbReference type="PROSITE" id="PS00606">
    <property type="entry name" value="KS3_1"/>
    <property type="match status" value="2"/>
</dbReference>
<evidence type="ECO:0000256" key="12">
    <source>
        <dbReference type="PROSITE-ProRule" id="PRU01363"/>
    </source>
</evidence>
<feature type="domain" description="Carrier" evidence="13">
    <location>
        <begin position="1594"/>
        <end position="1669"/>
    </location>
</feature>
<comment type="cofactor">
    <cofactor evidence="1">
        <name>pantetheine 4'-phosphate</name>
        <dbReference type="ChEBI" id="CHEBI:47942"/>
    </cofactor>
</comment>
<dbReference type="PANTHER" id="PTHR43775">
    <property type="entry name" value="FATTY ACID SYNTHASE"/>
    <property type="match status" value="1"/>
</dbReference>
<dbReference type="Gene3D" id="3.40.47.10">
    <property type="match status" value="2"/>
</dbReference>
<dbReference type="InterPro" id="IPR014043">
    <property type="entry name" value="Acyl_transferase_dom"/>
</dbReference>
<dbReference type="InterPro" id="IPR020841">
    <property type="entry name" value="PKS_Beta-ketoAc_synthase_dom"/>
</dbReference>
<comment type="pathway">
    <text evidence="2">Antibiotic biosynthesis.</text>
</comment>
<evidence type="ECO:0000313" key="16">
    <source>
        <dbReference type="EMBL" id="AXG22405.1"/>
    </source>
</evidence>
<evidence type="ECO:0000256" key="2">
    <source>
        <dbReference type="ARBA" id="ARBA00004792"/>
    </source>
</evidence>
<dbReference type="CDD" id="cd00833">
    <property type="entry name" value="PKS"/>
    <property type="match status" value="2"/>
</dbReference>
<accession>A0A3S7PZE5</accession>
<keyword evidence="5" id="KW-0597">Phosphoprotein</keyword>
<evidence type="ECO:0000256" key="4">
    <source>
        <dbReference type="ARBA" id="ARBA00022450"/>
    </source>
</evidence>
<dbReference type="FunFam" id="3.40.47.10:FF:000019">
    <property type="entry name" value="Polyketide synthase type I"/>
    <property type="match status" value="2"/>
</dbReference>
<keyword evidence="8" id="KW-0443">Lipid metabolism</keyword>
<dbReference type="InterPro" id="IPR006162">
    <property type="entry name" value="Ppantetheine_attach_site"/>
</dbReference>
<dbReference type="InterPro" id="IPR014031">
    <property type="entry name" value="Ketoacyl_synth_C"/>
</dbReference>
<dbReference type="SMART" id="SM00823">
    <property type="entry name" value="PKS_PP"/>
    <property type="match status" value="2"/>
</dbReference>
<dbReference type="SMART" id="SM00822">
    <property type="entry name" value="PKS_KR"/>
    <property type="match status" value="2"/>
</dbReference>
<feature type="active site" description="Proton acceptor; for dehydratase activity" evidence="12">
    <location>
        <position position="2593"/>
    </location>
</feature>
<dbReference type="SMART" id="SM00824">
    <property type="entry name" value="PKS_TE"/>
    <property type="match status" value="1"/>
</dbReference>
<keyword evidence="9" id="KW-0045">Antibiotic biosynthesis</keyword>
<dbReference type="SUPFAM" id="SSF51735">
    <property type="entry name" value="NAD(P)-binding Rossmann-fold domains"/>
    <property type="match status" value="4"/>
</dbReference>
<dbReference type="InterPro" id="IPR036291">
    <property type="entry name" value="NAD(P)-bd_dom_sf"/>
</dbReference>
<dbReference type="InterPro" id="IPR001031">
    <property type="entry name" value="Thioesterase"/>
</dbReference>
<dbReference type="InterPro" id="IPR049900">
    <property type="entry name" value="PKS_mFAS_DH"/>
</dbReference>
<dbReference type="InterPro" id="IPR032821">
    <property type="entry name" value="PKS_assoc"/>
</dbReference>
<feature type="domain" description="Ketosynthase family 3 (KS3)" evidence="14">
    <location>
        <begin position="32"/>
        <end position="456"/>
    </location>
</feature>
<dbReference type="PROSITE" id="PS00012">
    <property type="entry name" value="PHOSPHOPANTETHEINE"/>
    <property type="match status" value="1"/>
</dbReference>
<sequence>MNEEKTLQYLKRLTAELRDTRQRLRDAEESSREPLAIVGMACRYPGGVTTPEQLWQLVASGRDAIGGFPDDRGWDIDGLRNARPGESGSVDTLQGGFLYDAAEFDAEFFGISPREALAMDPQQRLLLETAWEAVERARIVPGALRGSRTGVFVGVMYHDYASRLARIPAVVEGFLGTGNSGSIASGRLAYTLGLEGPAITIDTACSSSLVALHLAGQALRRAECSLALVGGVTVMASPAPFIDFSRQQGLASDGRCKSFSDNADGTGWAEGAGVLVVERLSDAVRNRHPILAVVRGTAVNQDGRSNGLTAPNGPSQQRVIRDALIDAGLRADQVDAVEAHGTGTRLGDPIEAQALLATYGQDREHPLRLGSIKSNIGHTQAAAGIAGVIKMVLAMRHATLPRTLHAETPSTEIDWGSGAVELLTEPVAWAERDGTRRAGVSSFGFSGTNAHVILEQAPEQESSADTRTRPTVVPWLLSARTPEALRAYAARLADRVDDADPLDIGYSLATTRAPFEERAVVLCGESAEYRQTLRALAAGEQPAAAVTGRAAKGGVAVVFSGQGTQRLGMGREIYDTYPVYAEAFDTVCAELDQHLTQPLRDIVFGDDAELLDRTQYAQPALFAMQVAQFRLWEHWGVVPAVLAGHSIGEIAAAHVAGVLTLADAATLVAHRGALMQSLPEGGAMLAIDTTEDDIRTQLHGYEDRVGIAAVNGPDAVVLSGDKAALTELIGRLDGHRAKWLRVSHAFHSPLMDPMLDRFRDIVTGLTFHTPTVALVSTVTGRPVDHHTLTDPEHWIRHARNTVRFTDAIAAIAASDPAGYLEIGPGSALLPHLPAGAVSSLRRGQPEPRALAAALARLVTCGLNANWHHYFADSGAQDVPLPTYPFQHARYWLESAEAVGHSAHPLFDTAVGLADGDRALLTGTLSPRTHPWLADHTVHGEVLLPGTAFVEFALQAGQHLNYPHLAELTLGAPLVLPRDTELQLQILVDEPDATGRTVTVFSRATDATPDEPWTKHAEGRLTAALARPREDSAAWPPAEATPLNIDGLYGDRPDLHYGPAFQGVRRAWRLGDEIFAEVELDEAQHADADRFAVHPALLDAALHPIGLTEMLDEADTPVVPFAWRGVTLHAVNARHLRVRISPVGRDAVSLLLTDASDRPVLDIAQLTLRPLPRSAATDQLHRSLFRTSWVPLPDSAAAAAPEVVFLPVRPATNDAEDAAAQVLSLLQSWLTDDRASVAQLAVVTTGSQLLDDDEPADVPAALANAAVWGLTRSAQSEHPERFVLVDVDDPDSAWQERVTAAVAAGENQIAVRRGATYAPRLVRAAAGTAAGPDWTAGTVLITGATGALGGLLARHLVYTHGARDLVLAARREIPAALLADLTAAGARVAAVTADVTDRAELAAVLHGRDVAAIVHCAGVLDDAVLTNQTPEHLHRSFAPKATAAWHLHQLTTHHNTTLILFSSAAATLGSPGQNNYAAANAYLDALAHHRTTTGHPTTSIAWGLWNTGMAHTATTRRGMRALSEQEGLRLFDAALTVGGGVAMPMHLDPHALAAAGSVPPLLRALVSTAPRKAAADEADSFRGRLRRMAPADRDTALLALVSERAAAVLGHADSSAIAPARAFHDLGFDSLTAVEFRNGLNAVTGLDLPATLIFDHPNAVALVEYLRGELLGTVGLDATADIAVAAQDDPVVIVGMACRYPGGIGSPEQMWRLVTDGQDAVTAFPTDRGWDEASIYGPGGSTTGEGGFLHEAAEFDAALFGISPREALAMDPQQRLLLETTWETFERAGIDPMSLHGSKTGVFTGVMYNDYAARFERAPEEVAGYLGNGSAGSIASGRISYTFGLEGPAVTIDTACSSSLVALHLAAQALRNGECTMALAGGVTVMATPTTFTEFSRQGGLSPDGRCKAFSDNADGTGWGEGVGLLLLERLSDARRNGHPVLAVVRGSAINQDGASNGLTAPNGPAQQRVIRQALASAGLQPAEVDAVEAHGTGTRLGDPIEAQALLATYGQERDQPLWLGSIKSNIGHTQAAAGAAGIIKMIMAMRHGTLPRTLHIDQPTPHVDWDTGKVALLSENQPWPEHDRPRRAGVSSFGISGTNAHIILEQPPVSDTGSDGARTVPVVPWLLSAHTPTALRAQAARLADDGNDGNLANVGYSLAVGRAALDERAVVVANDPVQCRQALLAFARGGSHPDVTVGRVSPGGVAMVFAGQGTQRLGMGRELYDTYPVYAEAFDTVCAELDRHLPEPLREIVFGDDADLLDQTCHAQPALFALQVALYRLWEHWGIAPTTITGHSIGEVTAAHIAGVLTLPDAATLITARGRLMQSLPEGGAMVAVAATEADVLPYLDNHRDTVGVAAVNGPESLVLSGDRAVLTGVIDQLAGHRTTWLRVSHAFHSPLMDPILDEFRDVLAQLTFAPPLLPMISTVTGKPVDATTLADPEHWIRHARNTVRFADAVATITSGTYLEIGPEPSLIAHLPAGAVPSLNVRTGHSEPHALTVALAHLITRGANPNWRNYFADTGARTTALPTYSFQHQRYWLDHRVSGPADLAAAGVDRAEHAILTAVVADPESGALMFCGRIGLDTHSWLVDHAVGEQVVLPGTAHVDLILHAGSACGHGALDDLILETPLVLDPGAPLDIRVTVEPDDAGRRTARVHSRVSGTEHTWQRHATAVLTESDAPQTAVSVPPWPPQDAQRLELAGIYDRLTDNGLHYGPAFRGLRAAWRTAEAVFAEVALPEGIDATGHLVHPALLDATLHAIGLGDFVAADDAAPSLPFAWRGVRIASAGHTALRVRLQQVGNDTVELHLADLDGHEVGSVAALTLRRAAIDHERTRTPRALLGLRWPELPAKQVTAPSWSAVLGDEQWLLSMLRGSGGQVERYADLTELASAATASGAVPDAVYFAPAAPGGDLPSATTQLTTRVLTILQLWLANQRFAAGRLVLVTRDAATSPIMAALTGLVRATHAEHPGRVLTLDIASSGQTPNWRQFAAALASGEPEVAIRDGGVHVPRLAQLTGSASTAVDLSGGTVLVTGASGALGQLLTRHLVAAHGVRDLLLVSRSGAMDALRADLAVAGARIEVAACDVAERDQVAALLAGRSVHAVIHAAGVLDDGVVESLTADQLARVLRPKVDAAWYLHEFCGDAAAFVLFSSVAGILGSAGQAAYAAGNAFLDALAARRVTNGLPAVSLAWGPWDIEDGMATERRRLVRGGLVPLRTEEGLALFDAALTRPESLLVPVHADIAALRATAAREPLPPIWHGLVRPTRADTATALRHDLSTRLAELSGGEREVALLELARREVAAVLGHSAPAALDDGRAFTELGFDSLTAVDLRNRLERATGLRLPASLVFDHPTPPALIRFLSDELAQTAAPPAAADDTLGALFRLACVEDRIDAGMELARVAARLRPVFHGPDELDRWPNPVPLARGPLRPRLICFPAVVAMSGAHQYARFAATLRDRRDTVVLPEPGFGAGEKLPSTVAALAEAQARAVLAHAAGEPYVLLGYSSGGWIAHEVAAHLEQTATPPAAVVLIDTYLPLEMNPRLSRAFTHGLFGRRSELVSMDHVSLTAMGGYFEVFGAWEPRRIDAPTLFLRAADALPDTDGTPLAEADWGPSWKLCDADLAVAGDHFTIVGEHAEDAALAVDSWLAALPVTTEQERTK</sequence>
<dbReference type="SUPFAM" id="SSF55048">
    <property type="entry name" value="Probable ACP-binding domain of malonyl-CoA ACP transacylase"/>
    <property type="match status" value="2"/>
</dbReference>
<dbReference type="SMART" id="SM00825">
    <property type="entry name" value="PKS_KS"/>
    <property type="match status" value="2"/>
</dbReference>
<dbReference type="Gene3D" id="3.40.366.10">
    <property type="entry name" value="Malonyl-Coenzyme A Acyl Carrier Protein, domain 2"/>
    <property type="match status" value="2"/>
</dbReference>
<dbReference type="Gene3D" id="3.10.129.110">
    <property type="entry name" value="Polyketide synthase dehydratase"/>
    <property type="match status" value="2"/>
</dbReference>
<evidence type="ECO:0000256" key="6">
    <source>
        <dbReference type="ARBA" id="ARBA00022679"/>
    </source>
</evidence>
<dbReference type="InterPro" id="IPR016039">
    <property type="entry name" value="Thiolase-like"/>
</dbReference>
<keyword evidence="11" id="KW-0012">Acyltransferase</keyword>
<feature type="region of interest" description="C-terminal hotdog fold" evidence="12">
    <location>
        <begin position="2696"/>
        <end position="2834"/>
    </location>
</feature>
<dbReference type="PROSITE" id="PS50075">
    <property type="entry name" value="CARRIER"/>
    <property type="match status" value="2"/>
</dbReference>
<dbReference type="InterPro" id="IPR018201">
    <property type="entry name" value="Ketoacyl_synth_AS"/>
</dbReference>
<keyword evidence="7" id="KW-0276">Fatty acid metabolism</keyword>
<dbReference type="Gene3D" id="1.10.1200.10">
    <property type="entry name" value="ACP-like"/>
    <property type="match status" value="2"/>
</dbReference>
<dbReference type="Pfam" id="PF00698">
    <property type="entry name" value="Acyl_transf_1"/>
    <property type="match status" value="2"/>
</dbReference>
<keyword evidence="6" id="KW-0808">Transferase</keyword>
<dbReference type="PANTHER" id="PTHR43775:SF51">
    <property type="entry name" value="INACTIVE PHENOLPHTHIOCEROL SYNTHESIS POLYKETIDE SYNTHASE TYPE I PKS1-RELATED"/>
    <property type="match status" value="1"/>
</dbReference>
<dbReference type="InterPro" id="IPR020807">
    <property type="entry name" value="PKS_DH"/>
</dbReference>
<dbReference type="Pfam" id="PF21089">
    <property type="entry name" value="PKS_DH_N"/>
    <property type="match status" value="2"/>
</dbReference>
<dbReference type="GO" id="GO:0031177">
    <property type="term" value="F:phosphopantetheine binding"/>
    <property type="evidence" value="ECO:0007669"/>
    <property type="project" value="InterPro"/>
</dbReference>
<dbReference type="InterPro" id="IPR049552">
    <property type="entry name" value="PKS_DH_N"/>
</dbReference>
<dbReference type="PROSITE" id="PS52019">
    <property type="entry name" value="PKS_MFAS_DH"/>
    <property type="match status" value="2"/>
</dbReference>
<dbReference type="SMART" id="SM01294">
    <property type="entry name" value="PKS_PP_betabranch"/>
    <property type="match status" value="2"/>
</dbReference>
<evidence type="ECO:0000256" key="11">
    <source>
        <dbReference type="ARBA" id="ARBA00023315"/>
    </source>
</evidence>
<feature type="active site" description="Proton donor; for dehydratase activity" evidence="12">
    <location>
        <position position="1098"/>
    </location>
</feature>
<dbReference type="Pfam" id="PF08659">
    <property type="entry name" value="KR"/>
    <property type="match status" value="2"/>
</dbReference>
<evidence type="ECO:0000256" key="3">
    <source>
        <dbReference type="ARBA" id="ARBA00005189"/>
    </source>
</evidence>
<dbReference type="GO" id="GO:0033068">
    <property type="term" value="P:macrolide biosynthetic process"/>
    <property type="evidence" value="ECO:0007669"/>
    <property type="project" value="UniProtKB-ARBA"/>
</dbReference>
<dbReference type="Gene3D" id="3.40.50.1820">
    <property type="entry name" value="alpha/beta hydrolase"/>
    <property type="match status" value="1"/>
</dbReference>
<dbReference type="InterPro" id="IPR049551">
    <property type="entry name" value="PKS_DH_C"/>
</dbReference>
<dbReference type="InterPro" id="IPR016036">
    <property type="entry name" value="Malonyl_transacylase_ACP-bd"/>
</dbReference>
<name>A0A3S7PZE5_9NOCA</name>
<dbReference type="InterPro" id="IPR057326">
    <property type="entry name" value="KR_dom"/>
</dbReference>
<feature type="active site" description="Proton acceptor; for dehydratase activity" evidence="12">
    <location>
        <position position="935"/>
    </location>
</feature>
<dbReference type="InterPro" id="IPR001227">
    <property type="entry name" value="Ac_transferase_dom_sf"/>
</dbReference>
<feature type="region of interest" description="C-terminal hotdog fold" evidence="12">
    <location>
        <begin position="1039"/>
        <end position="1176"/>
    </location>
</feature>
<evidence type="ECO:0000256" key="7">
    <source>
        <dbReference type="ARBA" id="ARBA00022832"/>
    </source>
</evidence>
<protein>
    <submittedName>
        <fullName evidence="16">Type I polyketide synthase</fullName>
    </submittedName>
</protein>
<dbReference type="Pfam" id="PF22953">
    <property type="entry name" value="SpnB_Rossmann"/>
    <property type="match status" value="2"/>
</dbReference>
<dbReference type="CDD" id="cd08956">
    <property type="entry name" value="KR_3_FAS_SDR_x"/>
    <property type="match status" value="2"/>
</dbReference>
<keyword evidence="4" id="KW-0596">Phosphopantetheine</keyword>
<feature type="domain" description="PKS/mFAS DH" evidence="15">
    <location>
        <begin position="2561"/>
        <end position="2834"/>
    </location>
</feature>
<feature type="active site" description="Proton donor; for dehydratase activity" evidence="12">
    <location>
        <position position="2755"/>
    </location>
</feature>
<evidence type="ECO:0000256" key="5">
    <source>
        <dbReference type="ARBA" id="ARBA00022553"/>
    </source>
</evidence>
<dbReference type="Pfam" id="PF14765">
    <property type="entry name" value="PS-DH"/>
    <property type="match status" value="2"/>
</dbReference>
<dbReference type="InterPro" id="IPR016035">
    <property type="entry name" value="Acyl_Trfase/lysoPLipase"/>
</dbReference>
<dbReference type="Pfam" id="PF16197">
    <property type="entry name" value="KAsynt_C_assoc"/>
    <property type="match status" value="2"/>
</dbReference>
<keyword evidence="10" id="KW-0511">Multifunctional enzyme</keyword>
<dbReference type="Pfam" id="PF08990">
    <property type="entry name" value="Docking"/>
    <property type="match status" value="1"/>
</dbReference>
<dbReference type="InterPro" id="IPR020802">
    <property type="entry name" value="TesA-like"/>
</dbReference>
<gene>
    <name evidence="16" type="primary">ngnC</name>
</gene>
<dbReference type="Gene3D" id="3.40.50.720">
    <property type="entry name" value="NAD(P)-binding Rossmann-like Domain"/>
    <property type="match status" value="2"/>
</dbReference>
<dbReference type="SUPFAM" id="SSF53474">
    <property type="entry name" value="alpha/beta-Hydrolases"/>
    <property type="match status" value="1"/>
</dbReference>
<dbReference type="Gene3D" id="3.30.70.3290">
    <property type="match status" value="2"/>
</dbReference>
<dbReference type="InterPro" id="IPR009081">
    <property type="entry name" value="PP-bd_ACP"/>
</dbReference>
<dbReference type="GO" id="GO:0006633">
    <property type="term" value="P:fatty acid biosynthetic process"/>
    <property type="evidence" value="ECO:0007669"/>
    <property type="project" value="InterPro"/>
</dbReference>